<evidence type="ECO:0000313" key="1">
    <source>
        <dbReference type="EMBL" id="EGX59663.1"/>
    </source>
</evidence>
<comment type="caution">
    <text evidence="1">The sequence shown here is derived from an EMBL/GenBank/DDBJ whole genome shotgun (WGS) entry which is preliminary data.</text>
</comment>
<evidence type="ECO:0000313" key="2">
    <source>
        <dbReference type="Proteomes" id="UP000004217"/>
    </source>
</evidence>
<dbReference type="RefSeq" id="WP_007494383.1">
    <property type="nucleotide sequence ID" value="NZ_AGBF01000026.1"/>
</dbReference>
<dbReference type="AlphaFoldDB" id="G2G9V2"/>
<protein>
    <submittedName>
        <fullName evidence="1">Uncharacterized protein</fullName>
    </submittedName>
</protein>
<gene>
    <name evidence="1" type="ORF">SZN_11363</name>
</gene>
<keyword evidence="2" id="KW-1185">Reference proteome</keyword>
<dbReference type="Proteomes" id="UP000004217">
    <property type="component" value="Unassembled WGS sequence"/>
</dbReference>
<dbReference type="PATRIC" id="fig|700597.3.peg.2225"/>
<name>G2G9V2_9ACTN</name>
<sequence length="140" mass="14892">MTRSHPPHPLRKQAEPTITVVSVPAPARRTEKEQIFHDGLTEHLLFALPIAMLEISRMPPHALDPLRATAAAAIGGRGDVLQFPSKKHTAEAGQQLDLGLAYLALMTAGGITKFGVHACAAPHDDCPADTSSSNQTESTT</sequence>
<dbReference type="EMBL" id="AGBF01000026">
    <property type="protein sequence ID" value="EGX59663.1"/>
    <property type="molecule type" value="Genomic_DNA"/>
</dbReference>
<organism evidence="1 2">
    <name type="scientific">Streptomyces zinciresistens K42</name>
    <dbReference type="NCBI Taxonomy" id="700597"/>
    <lineage>
        <taxon>Bacteria</taxon>
        <taxon>Bacillati</taxon>
        <taxon>Actinomycetota</taxon>
        <taxon>Actinomycetes</taxon>
        <taxon>Kitasatosporales</taxon>
        <taxon>Streptomycetaceae</taxon>
        <taxon>Streptomyces</taxon>
    </lineage>
</organism>
<proteinExistence type="predicted"/>
<reference evidence="1 2" key="1">
    <citation type="submission" date="2011-08" db="EMBL/GenBank/DDBJ databases">
        <authorList>
            <person name="Lin Y."/>
            <person name="Hao X."/>
            <person name="Johnstone L."/>
            <person name="Miller S.J."/>
            <person name="Wei G."/>
            <person name="Rensing C."/>
        </authorList>
    </citation>
    <scope>NUCLEOTIDE SEQUENCE [LARGE SCALE GENOMIC DNA]</scope>
    <source>
        <strain evidence="1 2">K42</strain>
    </source>
</reference>
<accession>G2G9V2</accession>